<dbReference type="CDD" id="cd01949">
    <property type="entry name" value="GGDEF"/>
    <property type="match status" value="1"/>
</dbReference>
<keyword evidence="1" id="KW-1133">Transmembrane helix</keyword>
<keyword evidence="4" id="KW-1185">Reference proteome</keyword>
<proteinExistence type="predicted"/>
<keyword evidence="3" id="KW-0808">Transferase</keyword>
<feature type="transmembrane region" description="Helical" evidence="1">
    <location>
        <begin position="59"/>
        <end position="80"/>
    </location>
</feature>
<dbReference type="SUPFAM" id="SSF55073">
    <property type="entry name" value="Nucleotide cyclase"/>
    <property type="match status" value="1"/>
</dbReference>
<dbReference type="EMBL" id="JBGFTU010000008">
    <property type="protein sequence ID" value="MEZ0164794.1"/>
    <property type="molecule type" value="Genomic_DNA"/>
</dbReference>
<dbReference type="Proteomes" id="UP001565927">
    <property type="component" value="Unassembled WGS sequence"/>
</dbReference>
<dbReference type="InterPro" id="IPR000160">
    <property type="entry name" value="GGDEF_dom"/>
</dbReference>
<sequence length="372" mass="38344">MGGRGTAVVRGPDVAVPADPADPGPWLRANQVFLLLCAPALLLLALAVVFLVPDVLRPGAAPVVLTAGLLAPPVAVLAFVRHRRTGRPQGWWSVWATALIAVLAVTVADPAFRQTTVAALVVGPLYAAMTSTARSMAGHLALTVAVASGLVAVLPGDPLVRTARVVAVDVVLVLTVAGLFVLRARLDAAVARAVAARDRADELAARDPLTGLLNRRGVRDALAGLGDRSVGAVLLDVDHFKRVNDTFGHGAGDEVLVRVAAVLAATVRPGDLLARIGGEEFFVLAPGAGAQEVAALAERLRVAVAADGGVPPVTVSAGAAARPPRGTVPDVLDELYARVDRLLYRAKAEGRDRVCAEPDAGEVPTARRTVQA</sequence>
<organism evidence="3 4">
    <name type="scientific">Kineococcus halophytocola</name>
    <dbReference type="NCBI Taxonomy" id="3234027"/>
    <lineage>
        <taxon>Bacteria</taxon>
        <taxon>Bacillati</taxon>
        <taxon>Actinomycetota</taxon>
        <taxon>Actinomycetes</taxon>
        <taxon>Kineosporiales</taxon>
        <taxon>Kineosporiaceae</taxon>
        <taxon>Kineococcus</taxon>
    </lineage>
</organism>
<dbReference type="SMART" id="SM00267">
    <property type="entry name" value="GGDEF"/>
    <property type="match status" value="1"/>
</dbReference>
<accession>A0ABV4H123</accession>
<dbReference type="PROSITE" id="PS50887">
    <property type="entry name" value="GGDEF"/>
    <property type="match status" value="1"/>
</dbReference>
<dbReference type="EC" id="2.7.7.65" evidence="3"/>
<dbReference type="Pfam" id="PF00990">
    <property type="entry name" value="GGDEF"/>
    <property type="match status" value="1"/>
</dbReference>
<feature type="transmembrane region" description="Helical" evidence="1">
    <location>
        <begin position="32"/>
        <end position="53"/>
    </location>
</feature>
<dbReference type="InterPro" id="IPR029787">
    <property type="entry name" value="Nucleotide_cyclase"/>
</dbReference>
<evidence type="ECO:0000313" key="4">
    <source>
        <dbReference type="Proteomes" id="UP001565927"/>
    </source>
</evidence>
<dbReference type="PANTHER" id="PTHR45138:SF9">
    <property type="entry name" value="DIGUANYLATE CYCLASE DGCM-RELATED"/>
    <property type="match status" value="1"/>
</dbReference>
<reference evidence="3 4" key="1">
    <citation type="submission" date="2024-07" db="EMBL/GenBank/DDBJ databases">
        <authorList>
            <person name="Thanompreechachai J."/>
            <person name="Duangmal K."/>
        </authorList>
    </citation>
    <scope>NUCLEOTIDE SEQUENCE [LARGE SCALE GENOMIC DNA]</scope>
    <source>
        <strain evidence="3 4">LSe6-4</strain>
    </source>
</reference>
<dbReference type="InterPro" id="IPR043128">
    <property type="entry name" value="Rev_trsase/Diguanyl_cyclase"/>
</dbReference>
<feature type="transmembrane region" description="Helical" evidence="1">
    <location>
        <begin position="92"/>
        <end position="108"/>
    </location>
</feature>
<dbReference type="InterPro" id="IPR050469">
    <property type="entry name" value="Diguanylate_Cyclase"/>
</dbReference>
<protein>
    <submittedName>
        <fullName evidence="3">Diguanylate cyclase</fullName>
        <ecNumber evidence="3">2.7.7.65</ecNumber>
    </submittedName>
</protein>
<evidence type="ECO:0000313" key="3">
    <source>
        <dbReference type="EMBL" id="MEZ0164794.1"/>
    </source>
</evidence>
<evidence type="ECO:0000259" key="2">
    <source>
        <dbReference type="PROSITE" id="PS50887"/>
    </source>
</evidence>
<name>A0ABV4H123_9ACTN</name>
<dbReference type="Gene3D" id="3.30.70.270">
    <property type="match status" value="1"/>
</dbReference>
<keyword evidence="1" id="KW-0812">Transmembrane</keyword>
<feature type="transmembrane region" description="Helical" evidence="1">
    <location>
        <begin position="140"/>
        <end position="156"/>
    </location>
</feature>
<keyword evidence="1" id="KW-0472">Membrane</keyword>
<dbReference type="PANTHER" id="PTHR45138">
    <property type="entry name" value="REGULATORY COMPONENTS OF SENSORY TRANSDUCTION SYSTEM"/>
    <property type="match status" value="1"/>
</dbReference>
<feature type="domain" description="GGDEF" evidence="2">
    <location>
        <begin position="228"/>
        <end position="359"/>
    </location>
</feature>
<feature type="transmembrane region" description="Helical" evidence="1">
    <location>
        <begin position="162"/>
        <end position="182"/>
    </location>
</feature>
<gene>
    <name evidence="3" type="ORF">AB2L27_08450</name>
</gene>
<comment type="caution">
    <text evidence="3">The sequence shown here is derived from an EMBL/GenBank/DDBJ whole genome shotgun (WGS) entry which is preliminary data.</text>
</comment>
<dbReference type="RefSeq" id="WP_370441038.1">
    <property type="nucleotide sequence ID" value="NZ_JBGFTU010000008.1"/>
</dbReference>
<dbReference type="NCBIfam" id="TIGR00254">
    <property type="entry name" value="GGDEF"/>
    <property type="match status" value="1"/>
</dbReference>
<keyword evidence="3" id="KW-0548">Nucleotidyltransferase</keyword>
<dbReference type="GO" id="GO:0052621">
    <property type="term" value="F:diguanylate cyclase activity"/>
    <property type="evidence" value="ECO:0007669"/>
    <property type="project" value="UniProtKB-EC"/>
</dbReference>
<feature type="transmembrane region" description="Helical" evidence="1">
    <location>
        <begin position="114"/>
        <end position="133"/>
    </location>
</feature>
<evidence type="ECO:0000256" key="1">
    <source>
        <dbReference type="SAM" id="Phobius"/>
    </source>
</evidence>